<dbReference type="OrthoDB" id="9775794at2"/>
<reference evidence="5" key="1">
    <citation type="submission" date="2016-03" db="EMBL/GenBank/DDBJ databases">
        <title>Complete genome sequence of Solimmundus cernigliae, representing a novel lineage of polycyclic aromatic hydrocarbon degraders within the Gammaproteobacteria.</title>
        <authorList>
            <person name="Singleton D.R."/>
            <person name="Dickey A.N."/>
            <person name="Scholl E.H."/>
            <person name="Wright F.A."/>
            <person name="Aitken M.D."/>
        </authorList>
    </citation>
    <scope>NUCLEOTIDE SEQUENCE [LARGE SCALE GENOMIC DNA]</scope>
    <source>
        <strain evidence="5">TR3.2</strain>
    </source>
</reference>
<comment type="similarity">
    <text evidence="1 3">Belongs to the enoyl-CoA hydratase/isomerase family.</text>
</comment>
<dbReference type="GO" id="GO:0016836">
    <property type="term" value="F:hydro-lyase activity"/>
    <property type="evidence" value="ECO:0007669"/>
    <property type="project" value="UniProtKB-ARBA"/>
</dbReference>
<dbReference type="InterPro" id="IPR014748">
    <property type="entry name" value="Enoyl-CoA_hydra_C"/>
</dbReference>
<proteinExistence type="inferred from homology"/>
<dbReference type="AlphaFoldDB" id="A0A1B1YSW2"/>
<dbReference type="PANTHER" id="PTHR11941:SF54">
    <property type="entry name" value="ENOYL-COA HYDRATASE, MITOCHONDRIAL"/>
    <property type="match status" value="1"/>
</dbReference>
<dbReference type="InterPro" id="IPR001753">
    <property type="entry name" value="Enoyl-CoA_hydra/iso"/>
</dbReference>
<dbReference type="PANTHER" id="PTHR11941">
    <property type="entry name" value="ENOYL-COA HYDRATASE-RELATED"/>
    <property type="match status" value="1"/>
</dbReference>
<dbReference type="InterPro" id="IPR018376">
    <property type="entry name" value="Enoyl-CoA_hyd/isom_CS"/>
</dbReference>
<protein>
    <recommendedName>
        <fullName evidence="6">Enoyl-CoA hydratase</fullName>
    </recommendedName>
</protein>
<dbReference type="KEGG" id="gbi:PG2T_05740"/>
<dbReference type="STRING" id="1810504.PG2T_05740"/>
<gene>
    <name evidence="4" type="ORF">PG2T_05740</name>
</gene>
<dbReference type="InParanoid" id="A0A1B1YSW2"/>
<evidence type="ECO:0000256" key="1">
    <source>
        <dbReference type="ARBA" id="ARBA00005254"/>
    </source>
</evidence>
<dbReference type="Gene3D" id="1.10.12.10">
    <property type="entry name" value="Lyase 2-enoyl-coa Hydratase, Chain A, domain 2"/>
    <property type="match status" value="1"/>
</dbReference>
<dbReference type="FunFam" id="1.10.12.10:FF:000001">
    <property type="entry name" value="Probable enoyl-CoA hydratase, mitochondrial"/>
    <property type="match status" value="1"/>
</dbReference>
<dbReference type="EMBL" id="CP014671">
    <property type="protein sequence ID" value="ANX03743.1"/>
    <property type="molecule type" value="Genomic_DNA"/>
</dbReference>
<evidence type="ECO:0000313" key="5">
    <source>
        <dbReference type="Proteomes" id="UP000092952"/>
    </source>
</evidence>
<dbReference type="Proteomes" id="UP000092952">
    <property type="component" value="Chromosome"/>
</dbReference>
<evidence type="ECO:0008006" key="6">
    <source>
        <dbReference type="Google" id="ProtNLM"/>
    </source>
</evidence>
<evidence type="ECO:0000256" key="2">
    <source>
        <dbReference type="ARBA" id="ARBA00023239"/>
    </source>
</evidence>
<dbReference type="CDD" id="cd06558">
    <property type="entry name" value="crotonase-like"/>
    <property type="match status" value="1"/>
</dbReference>
<sequence>MSYENLLYETRGPLALITINRPAKLNAISLGTVDELHVAIAAAADDPAVRVIAITGAGDKAFAAGSDLAEVVHRDLNKALEPIMQGVAERLERCPKPTIAAINGICFGGGLEVALGCDLRVAGRNARFATPEGKLGIIPGGGATQRLPRLVGRAWALDMLLMGEPIDAERALHIGLVTRLVDDADLLPTVQRMAEHLASFAPLVPRYMKAMVHAGMEGSLAAGLAMEKFAQAGLCETADKKEGLAAFMQKRPPKWTGR</sequence>
<keyword evidence="2" id="KW-0456">Lyase</keyword>
<dbReference type="FunFam" id="3.90.226.10:FF:000009">
    <property type="entry name" value="Carnitinyl-CoA dehydratase"/>
    <property type="match status" value="1"/>
</dbReference>
<evidence type="ECO:0000313" key="4">
    <source>
        <dbReference type="EMBL" id="ANX03743.1"/>
    </source>
</evidence>
<accession>A0A1B1YSW2</accession>
<dbReference type="Pfam" id="PF00378">
    <property type="entry name" value="ECH_1"/>
    <property type="match status" value="1"/>
</dbReference>
<dbReference type="InterPro" id="IPR029045">
    <property type="entry name" value="ClpP/crotonase-like_dom_sf"/>
</dbReference>
<name>A0A1B1YSW2_9GAMM</name>
<dbReference type="SUPFAM" id="SSF52096">
    <property type="entry name" value="ClpP/crotonase"/>
    <property type="match status" value="1"/>
</dbReference>
<keyword evidence="5" id="KW-1185">Reference proteome</keyword>
<organism evidence="4 5">
    <name type="scientific">Immundisolibacter cernigliae</name>
    <dbReference type="NCBI Taxonomy" id="1810504"/>
    <lineage>
        <taxon>Bacteria</taxon>
        <taxon>Pseudomonadati</taxon>
        <taxon>Pseudomonadota</taxon>
        <taxon>Gammaproteobacteria</taxon>
        <taxon>Immundisolibacterales</taxon>
        <taxon>Immundisolibacteraceae</taxon>
        <taxon>Immundisolibacter</taxon>
    </lineage>
</organism>
<dbReference type="FunCoup" id="A0A1B1YSW2">
    <property type="interactions" value="322"/>
</dbReference>
<dbReference type="GO" id="GO:0006635">
    <property type="term" value="P:fatty acid beta-oxidation"/>
    <property type="evidence" value="ECO:0007669"/>
    <property type="project" value="TreeGrafter"/>
</dbReference>
<dbReference type="Gene3D" id="3.90.226.10">
    <property type="entry name" value="2-enoyl-CoA Hydratase, Chain A, domain 1"/>
    <property type="match status" value="1"/>
</dbReference>
<dbReference type="PROSITE" id="PS00166">
    <property type="entry name" value="ENOYL_COA_HYDRATASE"/>
    <property type="match status" value="1"/>
</dbReference>
<evidence type="ECO:0000256" key="3">
    <source>
        <dbReference type="RuleBase" id="RU003707"/>
    </source>
</evidence>
<dbReference type="RefSeq" id="WP_068803353.1">
    <property type="nucleotide sequence ID" value="NZ_CP014671.1"/>
</dbReference>